<dbReference type="InterPro" id="IPR011032">
    <property type="entry name" value="GroES-like_sf"/>
</dbReference>
<dbReference type="AlphaFoldDB" id="A0A5B0E2R3"/>
<gene>
    <name evidence="4" type="ORF">FPY71_04810</name>
</gene>
<evidence type="ECO:0000259" key="3">
    <source>
        <dbReference type="SMART" id="SM00829"/>
    </source>
</evidence>
<dbReference type="Gene3D" id="3.90.180.10">
    <property type="entry name" value="Medium-chain alcohol dehydrogenases, catalytic domain"/>
    <property type="match status" value="1"/>
</dbReference>
<accession>A0A5B0E2R3</accession>
<keyword evidence="5" id="KW-1185">Reference proteome</keyword>
<dbReference type="InterPro" id="IPR014189">
    <property type="entry name" value="Quinone_OxRdtase_PIG3"/>
</dbReference>
<dbReference type="NCBIfam" id="TIGR02824">
    <property type="entry name" value="quinone_pig3"/>
    <property type="match status" value="1"/>
</dbReference>
<dbReference type="GO" id="GO:0016651">
    <property type="term" value="F:oxidoreductase activity, acting on NAD(P)H"/>
    <property type="evidence" value="ECO:0007669"/>
    <property type="project" value="TreeGrafter"/>
</dbReference>
<dbReference type="Proteomes" id="UP000324738">
    <property type="component" value="Unassembled WGS sequence"/>
</dbReference>
<dbReference type="InterPro" id="IPR020843">
    <property type="entry name" value="ER"/>
</dbReference>
<dbReference type="SUPFAM" id="SSF50129">
    <property type="entry name" value="GroES-like"/>
    <property type="match status" value="1"/>
</dbReference>
<dbReference type="CDD" id="cd05276">
    <property type="entry name" value="p53_inducible_oxidoreductase"/>
    <property type="match status" value="1"/>
</dbReference>
<feature type="domain" description="Enoyl reductase (ER)" evidence="3">
    <location>
        <begin position="15"/>
        <end position="327"/>
    </location>
</feature>
<dbReference type="PANTHER" id="PTHR48106:SF8">
    <property type="entry name" value="OS02G0805600 PROTEIN"/>
    <property type="match status" value="1"/>
</dbReference>
<dbReference type="RefSeq" id="WP_149298107.1">
    <property type="nucleotide sequence ID" value="NZ_VTWH01000001.1"/>
</dbReference>
<evidence type="ECO:0000256" key="1">
    <source>
        <dbReference type="ARBA" id="ARBA00022857"/>
    </source>
</evidence>
<evidence type="ECO:0000313" key="4">
    <source>
        <dbReference type="EMBL" id="KAA0972415.1"/>
    </source>
</evidence>
<name>A0A5B0E2R3_9HYPH</name>
<protein>
    <submittedName>
        <fullName evidence="4">NAD(P)H-quinone oxidoreductase</fullName>
    </submittedName>
</protein>
<dbReference type="Pfam" id="PF00107">
    <property type="entry name" value="ADH_zinc_N"/>
    <property type="match status" value="1"/>
</dbReference>
<keyword evidence="1" id="KW-0521">NADP</keyword>
<organism evidence="4 5">
    <name type="scientific">Aureimonas fodinaquatilis</name>
    <dbReference type="NCBI Taxonomy" id="2565783"/>
    <lineage>
        <taxon>Bacteria</taxon>
        <taxon>Pseudomonadati</taxon>
        <taxon>Pseudomonadota</taxon>
        <taxon>Alphaproteobacteria</taxon>
        <taxon>Hyphomicrobiales</taxon>
        <taxon>Aurantimonadaceae</taxon>
        <taxon>Aureimonas</taxon>
    </lineage>
</organism>
<dbReference type="EMBL" id="VTWH01000001">
    <property type="protein sequence ID" value="KAA0972415.1"/>
    <property type="molecule type" value="Genomic_DNA"/>
</dbReference>
<dbReference type="SUPFAM" id="SSF51735">
    <property type="entry name" value="NAD(P)-binding Rossmann-fold domains"/>
    <property type="match status" value="1"/>
</dbReference>
<dbReference type="Gene3D" id="3.40.50.720">
    <property type="entry name" value="NAD(P)-binding Rossmann-like Domain"/>
    <property type="match status" value="1"/>
</dbReference>
<dbReference type="PANTHER" id="PTHR48106">
    <property type="entry name" value="QUINONE OXIDOREDUCTASE PIG3-RELATED"/>
    <property type="match status" value="1"/>
</dbReference>
<evidence type="ECO:0000256" key="2">
    <source>
        <dbReference type="ARBA" id="ARBA00023002"/>
    </source>
</evidence>
<dbReference type="Pfam" id="PF08240">
    <property type="entry name" value="ADH_N"/>
    <property type="match status" value="1"/>
</dbReference>
<proteinExistence type="predicted"/>
<evidence type="ECO:0000313" key="5">
    <source>
        <dbReference type="Proteomes" id="UP000324738"/>
    </source>
</evidence>
<sequence>MADAEMSVVMFDGFGGPELLKTSRRPVPKPGPGQILIEVHAAGVNRPDIIQRKGHYPPPPGAPEWPGLEVAGFVAAIGEDVERHAVGDRVMALLPGGGYAEYALASAGCVLPVPSRLSMVEAAAIPETFFTVWSNVIERGGLMAGESMLVHGGASGIGTVAVQIARSRMARVFATAGSDEKCNALIRLGADRAINYHTQDFVQVVMDATGERGVDVILDMIGGDYVPRNLKAAALDGRIVQIAYLRGQKAEVNLAMVMSKRLVLTGSTLRARDDEFKAGIAVALETNVWPLLEESTVWPVVDTVYALEDAASAHRHMDRDHFGKIVLVTARGQEAMSAGN</sequence>
<comment type="caution">
    <text evidence="4">The sequence shown here is derived from an EMBL/GenBank/DDBJ whole genome shotgun (WGS) entry which is preliminary data.</text>
</comment>
<keyword evidence="2" id="KW-0560">Oxidoreductase</keyword>
<dbReference type="InterPro" id="IPR036291">
    <property type="entry name" value="NAD(P)-bd_dom_sf"/>
</dbReference>
<dbReference type="InterPro" id="IPR013154">
    <property type="entry name" value="ADH-like_N"/>
</dbReference>
<reference evidence="4 5" key="1">
    <citation type="submission" date="2019-08" db="EMBL/GenBank/DDBJ databases">
        <title>Aureimonas fodiniaquatilis sp. nov., isolated from a coal mine wastewater.</title>
        <authorList>
            <person name="Kim W."/>
        </authorList>
    </citation>
    <scope>NUCLEOTIDE SEQUENCE [LARGE SCALE GENOMIC DNA]</scope>
    <source>
        <strain evidence="4 5">CAU 1482</strain>
    </source>
</reference>
<dbReference type="OrthoDB" id="9780520at2"/>
<dbReference type="GO" id="GO:0070402">
    <property type="term" value="F:NADPH binding"/>
    <property type="evidence" value="ECO:0007669"/>
    <property type="project" value="TreeGrafter"/>
</dbReference>
<dbReference type="SMART" id="SM00829">
    <property type="entry name" value="PKS_ER"/>
    <property type="match status" value="1"/>
</dbReference>
<dbReference type="InterPro" id="IPR013149">
    <property type="entry name" value="ADH-like_C"/>
</dbReference>